<dbReference type="EMBL" id="GBRH01199645">
    <property type="protein sequence ID" value="JAD98250.1"/>
    <property type="molecule type" value="Transcribed_RNA"/>
</dbReference>
<reference evidence="1" key="1">
    <citation type="submission" date="2014-09" db="EMBL/GenBank/DDBJ databases">
        <authorList>
            <person name="Magalhaes I.L.F."/>
            <person name="Oliveira U."/>
            <person name="Santos F.R."/>
            <person name="Vidigal T.H.D.A."/>
            <person name="Brescovit A.D."/>
            <person name="Santos A.J."/>
        </authorList>
    </citation>
    <scope>NUCLEOTIDE SEQUENCE</scope>
    <source>
        <tissue evidence="1">Shoot tissue taken approximately 20 cm above the soil surface</tissue>
    </source>
</reference>
<proteinExistence type="predicted"/>
<reference evidence="1" key="2">
    <citation type="journal article" date="2015" name="Data Brief">
        <title>Shoot transcriptome of the giant reed, Arundo donax.</title>
        <authorList>
            <person name="Barrero R.A."/>
            <person name="Guerrero F.D."/>
            <person name="Moolhuijzen P."/>
            <person name="Goolsby J.A."/>
            <person name="Tidwell J."/>
            <person name="Bellgard S.E."/>
            <person name="Bellgard M.I."/>
        </authorList>
    </citation>
    <scope>NUCLEOTIDE SEQUENCE</scope>
    <source>
        <tissue evidence="1">Shoot tissue taken approximately 20 cm above the soil surface</tissue>
    </source>
</reference>
<evidence type="ECO:0000313" key="1">
    <source>
        <dbReference type="EMBL" id="JAD98250.1"/>
    </source>
</evidence>
<name>A0A0A9EK66_ARUDO</name>
<accession>A0A0A9EK66</accession>
<organism evidence="1">
    <name type="scientific">Arundo donax</name>
    <name type="common">Giant reed</name>
    <name type="synonym">Donax arundinaceus</name>
    <dbReference type="NCBI Taxonomy" id="35708"/>
    <lineage>
        <taxon>Eukaryota</taxon>
        <taxon>Viridiplantae</taxon>
        <taxon>Streptophyta</taxon>
        <taxon>Embryophyta</taxon>
        <taxon>Tracheophyta</taxon>
        <taxon>Spermatophyta</taxon>
        <taxon>Magnoliopsida</taxon>
        <taxon>Liliopsida</taxon>
        <taxon>Poales</taxon>
        <taxon>Poaceae</taxon>
        <taxon>PACMAD clade</taxon>
        <taxon>Arundinoideae</taxon>
        <taxon>Arundineae</taxon>
        <taxon>Arundo</taxon>
    </lineage>
</organism>
<protein>
    <submittedName>
        <fullName evidence="1">Uncharacterized protein</fullName>
    </submittedName>
</protein>
<sequence length="15" mass="1739">MYSSISSKFRGSLEF</sequence>